<protein>
    <recommendedName>
        <fullName evidence="4">L-alanine exporter AlaE</fullName>
    </recommendedName>
</protein>
<keyword evidence="1" id="KW-0812">Transmembrane</keyword>
<comment type="caution">
    <text evidence="2">The sequence shown here is derived from an EMBL/GenBank/DDBJ whole genome shotgun (WGS) entry which is preliminary data.</text>
</comment>
<name>A0ABS0BAL3_9GAMM</name>
<feature type="transmembrane region" description="Helical" evidence="1">
    <location>
        <begin position="98"/>
        <end position="119"/>
    </location>
</feature>
<dbReference type="Proteomes" id="UP001429984">
    <property type="component" value="Unassembled WGS sequence"/>
</dbReference>
<evidence type="ECO:0000313" key="2">
    <source>
        <dbReference type="EMBL" id="MBF6026035.1"/>
    </source>
</evidence>
<evidence type="ECO:0000313" key="3">
    <source>
        <dbReference type="Proteomes" id="UP001429984"/>
    </source>
</evidence>
<gene>
    <name evidence="2" type="ORF">IU514_18550</name>
</gene>
<evidence type="ECO:0000256" key="1">
    <source>
        <dbReference type="SAM" id="Phobius"/>
    </source>
</evidence>
<accession>A0ABS0BAL3</accession>
<evidence type="ECO:0008006" key="4">
    <source>
        <dbReference type="Google" id="ProtNLM"/>
    </source>
</evidence>
<dbReference type="RefSeq" id="WP_194932633.1">
    <property type="nucleotide sequence ID" value="NZ_JADLZT010000013.1"/>
</dbReference>
<keyword evidence="1" id="KW-1133">Transmembrane helix</keyword>
<keyword evidence="3" id="KW-1185">Reference proteome</keyword>
<organism evidence="2 3">
    <name type="scientific">Lysobacter niastensis</name>
    <dbReference type="NCBI Taxonomy" id="380629"/>
    <lineage>
        <taxon>Bacteria</taxon>
        <taxon>Pseudomonadati</taxon>
        <taxon>Pseudomonadota</taxon>
        <taxon>Gammaproteobacteria</taxon>
        <taxon>Lysobacterales</taxon>
        <taxon>Lysobacteraceae</taxon>
        <taxon>Lysobacter</taxon>
    </lineage>
</organism>
<proteinExistence type="predicted"/>
<keyword evidence="1" id="KW-0472">Membrane</keyword>
<feature type="transmembrane region" description="Helical" evidence="1">
    <location>
        <begin position="75"/>
        <end position="92"/>
    </location>
</feature>
<dbReference type="EMBL" id="JADLZT010000013">
    <property type="protein sequence ID" value="MBF6026035.1"/>
    <property type="molecule type" value="Genomic_DNA"/>
</dbReference>
<sequence>MDSIVDVLQRFSHDLYGRLTGPMPFRLVLQPGVALYLAARDGIKDARTGRDPYLWHIVTTDQASRSKAWREGVTAVTRLLILGVVMDVIYQVKVFGGFPYPLEAFVVSFTLAFLPYLLFRGPFARIAKWWMHRHPGAKSP</sequence>
<reference evidence="2 3" key="1">
    <citation type="submission" date="2020-11" db="EMBL/GenBank/DDBJ databases">
        <title>Draft Genome Sequence and Secondary Metabolite Biosynthetic Potential of the Lysobacter niastensis Type strain DSM 18481.</title>
        <authorList>
            <person name="Turrini P."/>
            <person name="Artuso I."/>
            <person name="Tescari M."/>
            <person name="Lugli G.A."/>
            <person name="Frangipani E."/>
            <person name="Ventura M."/>
            <person name="Visca P."/>
        </authorList>
    </citation>
    <scope>NUCLEOTIDE SEQUENCE [LARGE SCALE GENOMIC DNA]</scope>
    <source>
        <strain evidence="2 3">DSM 18481</strain>
    </source>
</reference>